<protein>
    <submittedName>
        <fullName evidence="1">Uncharacterized protein</fullName>
    </submittedName>
</protein>
<dbReference type="EMBL" id="GGEC01065494">
    <property type="protein sequence ID" value="MBX45978.1"/>
    <property type="molecule type" value="Transcribed_RNA"/>
</dbReference>
<organism evidence="1">
    <name type="scientific">Rhizophora mucronata</name>
    <name type="common">Asiatic mangrove</name>
    <dbReference type="NCBI Taxonomy" id="61149"/>
    <lineage>
        <taxon>Eukaryota</taxon>
        <taxon>Viridiplantae</taxon>
        <taxon>Streptophyta</taxon>
        <taxon>Embryophyta</taxon>
        <taxon>Tracheophyta</taxon>
        <taxon>Spermatophyta</taxon>
        <taxon>Magnoliopsida</taxon>
        <taxon>eudicotyledons</taxon>
        <taxon>Gunneridae</taxon>
        <taxon>Pentapetalae</taxon>
        <taxon>rosids</taxon>
        <taxon>fabids</taxon>
        <taxon>Malpighiales</taxon>
        <taxon>Rhizophoraceae</taxon>
        <taxon>Rhizophora</taxon>
    </lineage>
</organism>
<reference evidence="1" key="1">
    <citation type="submission" date="2018-02" db="EMBL/GenBank/DDBJ databases">
        <title>Rhizophora mucronata_Transcriptome.</title>
        <authorList>
            <person name="Meera S.P."/>
            <person name="Sreeshan A."/>
            <person name="Augustine A."/>
        </authorList>
    </citation>
    <scope>NUCLEOTIDE SEQUENCE</scope>
    <source>
        <tissue evidence="1">Leaf</tissue>
    </source>
</reference>
<sequence length="14" mass="1606">MQQINPGMAQLHTH</sequence>
<proteinExistence type="predicted"/>
<evidence type="ECO:0000313" key="1">
    <source>
        <dbReference type="EMBL" id="MBX45978.1"/>
    </source>
</evidence>
<accession>A0A2P2NTX3</accession>
<name>A0A2P2NTX3_RHIMU</name>